<sequence>MSHSSRNSSGEGGSKDFPVPCRFRASVLCQLSPSPSRFRPNLTVLNSEALPSVDIPRLSRNLTIVGSEVQGSAITPLNSNYSFDYCSNAAVPKVSTEEKVQ</sequence>
<dbReference type="Gramene" id="RZC55423">
    <property type="protein sequence ID" value="RZC55423"/>
    <property type="gene ID" value="C5167_014281"/>
</dbReference>
<organism evidence="1 2">
    <name type="scientific">Papaver somniferum</name>
    <name type="common">Opium poppy</name>
    <dbReference type="NCBI Taxonomy" id="3469"/>
    <lineage>
        <taxon>Eukaryota</taxon>
        <taxon>Viridiplantae</taxon>
        <taxon>Streptophyta</taxon>
        <taxon>Embryophyta</taxon>
        <taxon>Tracheophyta</taxon>
        <taxon>Spermatophyta</taxon>
        <taxon>Magnoliopsida</taxon>
        <taxon>Ranunculales</taxon>
        <taxon>Papaveraceae</taxon>
        <taxon>Papaveroideae</taxon>
        <taxon>Papaver</taxon>
    </lineage>
</organism>
<dbReference type="AlphaFoldDB" id="A0A4Y7J2P8"/>
<protein>
    <submittedName>
        <fullName evidence="1">Uncharacterized protein</fullName>
    </submittedName>
</protein>
<evidence type="ECO:0000313" key="1">
    <source>
        <dbReference type="EMBL" id="RZC55423.1"/>
    </source>
</evidence>
<keyword evidence="2" id="KW-1185">Reference proteome</keyword>
<evidence type="ECO:0000313" key="2">
    <source>
        <dbReference type="Proteomes" id="UP000316621"/>
    </source>
</evidence>
<accession>A0A4Y7J2P8</accession>
<proteinExistence type="predicted"/>
<gene>
    <name evidence="1" type="ORF">C5167_014281</name>
</gene>
<name>A0A4Y7J2P8_PAPSO</name>
<dbReference type="Proteomes" id="UP000316621">
    <property type="component" value="Chromosome 3"/>
</dbReference>
<reference evidence="1 2" key="1">
    <citation type="journal article" date="2018" name="Science">
        <title>The opium poppy genome and morphinan production.</title>
        <authorList>
            <person name="Guo L."/>
            <person name="Winzer T."/>
            <person name="Yang X."/>
            <person name="Li Y."/>
            <person name="Ning Z."/>
            <person name="He Z."/>
            <person name="Teodor R."/>
            <person name="Lu Y."/>
            <person name="Bowser T.A."/>
            <person name="Graham I.A."/>
            <person name="Ye K."/>
        </authorList>
    </citation>
    <scope>NUCLEOTIDE SEQUENCE [LARGE SCALE GENOMIC DNA]</scope>
    <source>
        <strain evidence="2">cv. HN1</strain>
        <tissue evidence="1">Leaves</tissue>
    </source>
</reference>
<dbReference type="EMBL" id="CM010717">
    <property type="protein sequence ID" value="RZC55423.1"/>
    <property type="molecule type" value="Genomic_DNA"/>
</dbReference>